<gene>
    <name evidence="1" type="ORF">ORAREDHAP_LOCUS33652</name>
</gene>
<name>A0A6J5XCB5_PRUAR</name>
<reference evidence="2" key="1">
    <citation type="journal article" date="2020" name="Genome Biol.">
        <title>Gamete binning: chromosome-level and haplotype-resolved genome assembly enabled by high-throughput single-cell sequencing of gamete genomes.</title>
        <authorList>
            <person name="Campoy J.A."/>
            <person name="Sun H."/>
            <person name="Goel M."/>
            <person name="Jiao W.-B."/>
            <person name="Folz-Donahue K."/>
            <person name="Wang N."/>
            <person name="Rubio M."/>
            <person name="Liu C."/>
            <person name="Kukat C."/>
            <person name="Ruiz D."/>
            <person name="Huettel B."/>
            <person name="Schneeberger K."/>
        </authorList>
    </citation>
    <scope>NUCLEOTIDE SEQUENCE [LARGE SCALE GENOMIC DNA]</scope>
    <source>
        <strain evidence="2">cv. Rojo Pasion</strain>
    </source>
</reference>
<dbReference type="Proteomes" id="UP000507245">
    <property type="component" value="Unassembled WGS sequence"/>
</dbReference>
<proteinExistence type="predicted"/>
<dbReference type="EMBL" id="CAEKKB010000005">
    <property type="protein sequence ID" value="CAB4311490.1"/>
    <property type="molecule type" value="Genomic_DNA"/>
</dbReference>
<sequence>MGAAITFHDFLFLEVSLSSTSDLPTKRKANRQQKAKDTRILILKEPVKCNYEKITTLSKATNFAQPLLGSSLLKFSCYLDGKGRKRHKKKVLNKELNN</sequence>
<dbReference type="AlphaFoldDB" id="A0A6J5XCB5"/>
<protein>
    <submittedName>
        <fullName evidence="1">Uncharacterized protein</fullName>
    </submittedName>
</protein>
<accession>A0A6J5XCB5</accession>
<evidence type="ECO:0000313" key="1">
    <source>
        <dbReference type="EMBL" id="CAB4311490.1"/>
    </source>
</evidence>
<dbReference type="OrthoDB" id="10327105at2759"/>
<organism evidence="1 2">
    <name type="scientific">Prunus armeniaca</name>
    <name type="common">Apricot</name>
    <name type="synonym">Armeniaca vulgaris</name>
    <dbReference type="NCBI Taxonomy" id="36596"/>
    <lineage>
        <taxon>Eukaryota</taxon>
        <taxon>Viridiplantae</taxon>
        <taxon>Streptophyta</taxon>
        <taxon>Embryophyta</taxon>
        <taxon>Tracheophyta</taxon>
        <taxon>Spermatophyta</taxon>
        <taxon>Magnoliopsida</taxon>
        <taxon>eudicotyledons</taxon>
        <taxon>Gunneridae</taxon>
        <taxon>Pentapetalae</taxon>
        <taxon>rosids</taxon>
        <taxon>fabids</taxon>
        <taxon>Rosales</taxon>
        <taxon>Rosaceae</taxon>
        <taxon>Amygdaloideae</taxon>
        <taxon>Amygdaleae</taxon>
        <taxon>Prunus</taxon>
    </lineage>
</organism>
<keyword evidence="2" id="KW-1185">Reference proteome</keyword>
<evidence type="ECO:0000313" key="2">
    <source>
        <dbReference type="Proteomes" id="UP000507245"/>
    </source>
</evidence>